<evidence type="ECO:0000256" key="10">
    <source>
        <dbReference type="PIRSR" id="PIRSR005096-2"/>
    </source>
</evidence>
<dbReference type="NCBIfam" id="NF008277">
    <property type="entry name" value="PRK11055.1"/>
    <property type="match status" value="1"/>
</dbReference>
<dbReference type="AlphaFoldDB" id="C0CR57"/>
<comment type="similarity">
    <text evidence="3 8">Belongs to the aldose epimerase family.</text>
</comment>
<dbReference type="PANTHER" id="PTHR10091:SF0">
    <property type="entry name" value="GALACTOSE MUTAROTASE"/>
    <property type="match status" value="1"/>
</dbReference>
<comment type="catalytic activity">
    <reaction evidence="1 8">
        <text>alpha-D-glucose = beta-D-glucose</text>
        <dbReference type="Rhea" id="RHEA:10264"/>
        <dbReference type="ChEBI" id="CHEBI:15903"/>
        <dbReference type="ChEBI" id="CHEBI:17925"/>
        <dbReference type="EC" id="5.1.3.3"/>
    </reaction>
</comment>
<accession>C0CR57</accession>
<dbReference type="EC" id="5.1.3.3" evidence="4 8"/>
<evidence type="ECO:0000256" key="4">
    <source>
        <dbReference type="ARBA" id="ARBA00013185"/>
    </source>
</evidence>
<dbReference type="SUPFAM" id="SSF74650">
    <property type="entry name" value="Galactose mutarotase-like"/>
    <property type="match status" value="1"/>
</dbReference>
<evidence type="ECO:0000313" key="12">
    <source>
        <dbReference type="EMBL" id="EEG47723.1"/>
    </source>
</evidence>
<dbReference type="UniPathway" id="UPA00242"/>
<evidence type="ECO:0000256" key="11">
    <source>
        <dbReference type="PIRSR" id="PIRSR005096-3"/>
    </source>
</evidence>
<feature type="binding site" evidence="11">
    <location>
        <begin position="169"/>
        <end position="171"/>
    </location>
    <ligand>
        <name>beta-D-galactose</name>
        <dbReference type="ChEBI" id="CHEBI:27667"/>
    </ligand>
</feature>
<evidence type="ECO:0000256" key="3">
    <source>
        <dbReference type="ARBA" id="ARBA00006206"/>
    </source>
</evidence>
<keyword evidence="7 8" id="KW-0119">Carbohydrate metabolism</keyword>
<evidence type="ECO:0000256" key="7">
    <source>
        <dbReference type="ARBA" id="ARBA00023277"/>
    </source>
</evidence>
<dbReference type="PROSITE" id="PS00545">
    <property type="entry name" value="ALDOSE_1_EPIMERASE"/>
    <property type="match status" value="1"/>
</dbReference>
<dbReference type="Pfam" id="PF01263">
    <property type="entry name" value="Aldose_epim"/>
    <property type="match status" value="1"/>
</dbReference>
<name>C0CR57_BLAHS</name>
<dbReference type="CDD" id="cd09019">
    <property type="entry name" value="galactose_mutarotase_like"/>
    <property type="match status" value="1"/>
</dbReference>
<dbReference type="InterPro" id="IPR018052">
    <property type="entry name" value="Ald1_epimerase_CS"/>
</dbReference>
<feature type="binding site" evidence="10">
    <location>
        <position position="240"/>
    </location>
    <ligand>
        <name>beta-D-galactose</name>
        <dbReference type="ChEBI" id="CHEBI:27667"/>
    </ligand>
</feature>
<dbReference type="InterPro" id="IPR011013">
    <property type="entry name" value="Gal_mutarotase_sf_dom"/>
</dbReference>
<dbReference type="PANTHER" id="PTHR10091">
    <property type="entry name" value="ALDOSE-1-EPIMERASE"/>
    <property type="match status" value="1"/>
</dbReference>
<dbReference type="GO" id="GO:0004034">
    <property type="term" value="F:aldose 1-epimerase activity"/>
    <property type="evidence" value="ECO:0007669"/>
    <property type="project" value="UniProtKB-EC"/>
</dbReference>
<dbReference type="GO" id="GO:0006006">
    <property type="term" value="P:glucose metabolic process"/>
    <property type="evidence" value="ECO:0007669"/>
    <property type="project" value="TreeGrafter"/>
</dbReference>
<reference evidence="12 13" key="1">
    <citation type="submission" date="2009-01" db="EMBL/GenBank/DDBJ databases">
        <authorList>
            <person name="Fulton L."/>
            <person name="Clifton S."/>
            <person name="Fulton B."/>
            <person name="Xu J."/>
            <person name="Minx P."/>
            <person name="Pepin K.H."/>
            <person name="Johnson M."/>
            <person name="Bhonagiri V."/>
            <person name="Nash W.E."/>
            <person name="Mardis E.R."/>
            <person name="Wilson R.K."/>
        </authorList>
    </citation>
    <scope>NUCLEOTIDE SEQUENCE [LARGE SCALE GENOMIC DNA]</scope>
    <source>
        <strain evidence="13">DSM 10507 / JCM 14656 / S5a33</strain>
    </source>
</reference>
<evidence type="ECO:0000256" key="1">
    <source>
        <dbReference type="ARBA" id="ARBA00001614"/>
    </source>
</evidence>
<dbReference type="RefSeq" id="WP_005951654.1">
    <property type="nucleotide sequence ID" value="NZ_CP136423.1"/>
</dbReference>
<evidence type="ECO:0000256" key="8">
    <source>
        <dbReference type="PIRNR" id="PIRNR005096"/>
    </source>
</evidence>
<sequence length="340" mass="38067">MVNLVKRSENRIDILELKNDSLSVTVTNLGCTVMKILTADKDGRFRDMVLGYDTIQEYQEHTGYLGAFVGRVANRIGGASFELNGKTYQLAKNSGPNAIHGGIEGFSNKVFSYTTGEDEIVFTYTSPDGEEGYPGELNVTVTYRLEADKFILQYEAHTDQDTILNFTNHSYFNLSGRPCGIGEHWLQTAADCFACVDENGLVTGEIRDVAGTPFDFRNGGKLGEHLQMEDEQLKIGHGFDHPFIFRDEKEKVKLYCEESGIEMIVETTLPQAQIYTANFLEPHKGKGGDIIDQRTAICVETQNMPDSIHKEENPTVILRAGDTYREMTSYRFHVIGNDLS</sequence>
<dbReference type="InterPro" id="IPR014718">
    <property type="entry name" value="GH-type_carb-bd"/>
</dbReference>
<evidence type="ECO:0000256" key="5">
    <source>
        <dbReference type="ARBA" id="ARBA00014165"/>
    </source>
</evidence>
<dbReference type="Gene3D" id="2.70.98.10">
    <property type="match status" value="1"/>
</dbReference>
<evidence type="ECO:0000313" key="13">
    <source>
        <dbReference type="Proteomes" id="UP000003100"/>
    </source>
</evidence>
<evidence type="ECO:0000256" key="2">
    <source>
        <dbReference type="ARBA" id="ARBA00005028"/>
    </source>
</evidence>
<dbReference type="EMBL" id="ACBZ01000178">
    <property type="protein sequence ID" value="EEG47723.1"/>
    <property type="molecule type" value="Genomic_DNA"/>
</dbReference>
<dbReference type="HOGENOM" id="CLU_031753_1_1_9"/>
<dbReference type="InterPro" id="IPR008183">
    <property type="entry name" value="Aldose_1/G6P_1-epimerase"/>
</dbReference>
<dbReference type="GO" id="GO:0005737">
    <property type="term" value="C:cytoplasm"/>
    <property type="evidence" value="ECO:0007669"/>
    <property type="project" value="TreeGrafter"/>
</dbReference>
<protein>
    <recommendedName>
        <fullName evidence="5 8">Aldose 1-epimerase</fullName>
        <ecNumber evidence="4 8">5.1.3.3</ecNumber>
    </recommendedName>
</protein>
<dbReference type="GO" id="GO:0033499">
    <property type="term" value="P:galactose catabolic process via UDP-galactose, Leloir pathway"/>
    <property type="evidence" value="ECO:0007669"/>
    <property type="project" value="TreeGrafter"/>
</dbReference>
<keyword evidence="13" id="KW-1185">Reference proteome</keyword>
<dbReference type="InterPro" id="IPR015443">
    <property type="entry name" value="Aldose_1-epimerase"/>
</dbReference>
<dbReference type="GeneID" id="86823200"/>
<dbReference type="PATRIC" id="fig|476272.21.peg.42"/>
<keyword evidence="6 8" id="KW-0413">Isomerase</keyword>
<evidence type="ECO:0000256" key="6">
    <source>
        <dbReference type="ARBA" id="ARBA00023235"/>
    </source>
</evidence>
<organism evidence="12 13">
    <name type="scientific">Blautia hydrogenotrophica (strain DSM 10507 / JCM 14656 / S5a33)</name>
    <name type="common">Ruminococcus hydrogenotrophicus</name>
    <dbReference type="NCBI Taxonomy" id="476272"/>
    <lineage>
        <taxon>Bacteria</taxon>
        <taxon>Bacillati</taxon>
        <taxon>Bacillota</taxon>
        <taxon>Clostridia</taxon>
        <taxon>Lachnospirales</taxon>
        <taxon>Lachnospiraceae</taxon>
        <taxon>Blautia</taxon>
    </lineage>
</organism>
<dbReference type="InterPro" id="IPR047215">
    <property type="entry name" value="Galactose_mutarotase-like"/>
</dbReference>
<dbReference type="GO" id="GO:0030246">
    <property type="term" value="F:carbohydrate binding"/>
    <property type="evidence" value="ECO:0007669"/>
    <property type="project" value="InterPro"/>
</dbReference>
<reference evidence="12 13" key="2">
    <citation type="submission" date="2009-02" db="EMBL/GenBank/DDBJ databases">
        <title>Draft genome sequence of Blautia hydrogenotrophica DSM 10507 (Ruminococcus hydrogenotrophicus DSM 10507).</title>
        <authorList>
            <person name="Sudarsanam P."/>
            <person name="Ley R."/>
            <person name="Guruge J."/>
            <person name="Turnbaugh P.J."/>
            <person name="Mahowald M."/>
            <person name="Liep D."/>
            <person name="Gordon J."/>
        </authorList>
    </citation>
    <scope>NUCLEOTIDE SEQUENCE [LARGE SCALE GENOMIC DNA]</scope>
    <source>
        <strain evidence="13">DSM 10507 / JCM 14656 / S5a33</strain>
    </source>
</reference>
<comment type="caution">
    <text evidence="12">The sequence shown here is derived from an EMBL/GenBank/DDBJ whole genome shotgun (WGS) entry which is preliminary data.</text>
</comment>
<dbReference type="Proteomes" id="UP000003100">
    <property type="component" value="Unassembled WGS sequence"/>
</dbReference>
<proteinExistence type="inferred from homology"/>
<gene>
    <name evidence="12" type="ORF">RUMHYD_03370</name>
</gene>
<dbReference type="PIRSF" id="PIRSF005096">
    <property type="entry name" value="GALM"/>
    <property type="match status" value="1"/>
</dbReference>
<feature type="binding site" evidence="11">
    <location>
        <begin position="74"/>
        <end position="75"/>
    </location>
    <ligand>
        <name>beta-D-galactose</name>
        <dbReference type="ChEBI" id="CHEBI:27667"/>
    </ligand>
</feature>
<comment type="pathway">
    <text evidence="2 8">Carbohydrate metabolism; hexose metabolism.</text>
</comment>
<dbReference type="eggNOG" id="COG2017">
    <property type="taxonomic scope" value="Bacteria"/>
</dbReference>
<feature type="active site" description="Proton donor" evidence="9">
    <location>
        <position position="169"/>
    </location>
</feature>
<feature type="active site" description="Proton acceptor" evidence="9">
    <location>
        <position position="300"/>
    </location>
</feature>
<evidence type="ECO:0000256" key="9">
    <source>
        <dbReference type="PIRSR" id="PIRSR005096-1"/>
    </source>
</evidence>